<evidence type="ECO:0000256" key="7">
    <source>
        <dbReference type="ARBA" id="ARBA00023125"/>
    </source>
</evidence>
<dbReference type="GO" id="GO:0008270">
    <property type="term" value="F:zinc ion binding"/>
    <property type="evidence" value="ECO:0007669"/>
    <property type="project" value="UniProtKB-KW"/>
</dbReference>
<feature type="non-terminal residue" evidence="10">
    <location>
        <position position="214"/>
    </location>
</feature>
<dbReference type="EMBL" id="KQ106573">
    <property type="protein sequence ID" value="KMS65584.1"/>
    <property type="molecule type" value="Genomic_DNA"/>
</dbReference>
<dbReference type="Gramene" id="KMS65584">
    <property type="protein sequence ID" value="KMS65584"/>
    <property type="gene ID" value="BVRB_034490"/>
</dbReference>
<dbReference type="PANTHER" id="PTHR31576:SF2">
    <property type="entry name" value="TATA BOX-BINDING PROTEIN-ASSOCIATED FACTOR RNA POLYMERASE I SUBUNIT B"/>
    <property type="match status" value="1"/>
</dbReference>
<dbReference type="PANTHER" id="PTHR31576">
    <property type="entry name" value="TATA BOX-BINDING PROTEIN-ASSOCIATED FACTOR RNA POLYMERASE I SUBUNIT B"/>
    <property type="match status" value="1"/>
</dbReference>
<evidence type="ECO:0000256" key="9">
    <source>
        <dbReference type="ARBA" id="ARBA00023242"/>
    </source>
</evidence>
<evidence type="ECO:0000256" key="8">
    <source>
        <dbReference type="ARBA" id="ARBA00023163"/>
    </source>
</evidence>
<keyword evidence="9" id="KW-0539">Nucleus</keyword>
<name>A0A0J7YPZ3_BETVV</name>
<evidence type="ECO:0000256" key="3">
    <source>
        <dbReference type="ARBA" id="ARBA00022723"/>
    </source>
</evidence>
<keyword evidence="3" id="KW-0479">Metal-binding</keyword>
<comment type="similarity">
    <text evidence="2">Belongs to the RRN7/TAF1B family.</text>
</comment>
<reference evidence="10 11" key="1">
    <citation type="journal article" date="2014" name="Nature">
        <title>The genome of the recently domesticated crop plant sugar beet (Beta vulgaris).</title>
        <authorList>
            <person name="Dohm J.C."/>
            <person name="Minoche A.E."/>
            <person name="Holtgrawe D."/>
            <person name="Capella-Gutierrez S."/>
            <person name="Zakrzewski F."/>
            <person name="Tafer H."/>
            <person name="Rupp O."/>
            <person name="Sorensen T.R."/>
            <person name="Stracke R."/>
            <person name="Reinhardt R."/>
            <person name="Goesmann A."/>
            <person name="Kraft T."/>
            <person name="Schulz B."/>
            <person name="Stadler P.F."/>
            <person name="Schmidt T."/>
            <person name="Gabaldon T."/>
            <person name="Lehrach H."/>
            <person name="Weisshaar B."/>
            <person name="Himmelbauer H."/>
        </authorList>
    </citation>
    <scope>NUCLEOTIDE SEQUENCE [LARGE SCALE GENOMIC DNA]</scope>
    <source>
        <tissue evidence="10">Taproot</tissue>
    </source>
</reference>
<sequence length="214" mass="23791">CAASNHFGTKRSLLLQTAGDLFLAYFESVRRDYDGNFEIILAGPGLAHGAQTTGQLPQFKVHRFITIHILALAMNLMREPITPLDLCIQIRAGNIPTQDILKLLPPEISSKLTIRLYRFLAQGSFLVSPEGFTKEMKLIHERICRVTSLPELRPVSGNIPLTLTRYVLQLQLPIETVAPLSHALLVLYNRRSPTISKSHTIAAVILAVKLLYGS</sequence>
<dbReference type="GO" id="GO:0070860">
    <property type="term" value="C:RNA polymerase I core factor complex"/>
    <property type="evidence" value="ECO:0007669"/>
    <property type="project" value="InterPro"/>
</dbReference>
<evidence type="ECO:0000256" key="5">
    <source>
        <dbReference type="ARBA" id="ARBA00022833"/>
    </source>
</evidence>
<dbReference type="Proteomes" id="UP000035740">
    <property type="component" value="Unassembled WGS sequence"/>
</dbReference>
<keyword evidence="8" id="KW-0804">Transcription</keyword>
<keyword evidence="5" id="KW-0862">Zinc</keyword>
<evidence type="ECO:0000256" key="2">
    <source>
        <dbReference type="ARBA" id="ARBA00006899"/>
    </source>
</evidence>
<proteinExistence type="inferred from homology"/>
<evidence type="ECO:0000313" key="11">
    <source>
        <dbReference type="Proteomes" id="UP000035740"/>
    </source>
</evidence>
<dbReference type="AlphaFoldDB" id="A0A0J7YPZ3"/>
<gene>
    <name evidence="10" type="ORF">BVRB_034490</name>
</gene>
<keyword evidence="7" id="KW-0238">DNA-binding</keyword>
<evidence type="ECO:0000313" key="10">
    <source>
        <dbReference type="EMBL" id="KMS65584.1"/>
    </source>
</evidence>
<protein>
    <submittedName>
        <fullName evidence="10">Uncharacterized protein</fullName>
    </submittedName>
</protein>
<dbReference type="InterPro" id="IPR033599">
    <property type="entry name" value="TAF1B/Rrn7"/>
</dbReference>
<evidence type="ECO:0000256" key="1">
    <source>
        <dbReference type="ARBA" id="ARBA00004604"/>
    </source>
</evidence>
<accession>A0A0J7YPZ3</accession>
<evidence type="ECO:0000256" key="4">
    <source>
        <dbReference type="ARBA" id="ARBA00022771"/>
    </source>
</evidence>
<feature type="non-terminal residue" evidence="10">
    <location>
        <position position="1"/>
    </location>
</feature>
<dbReference type="GO" id="GO:0042790">
    <property type="term" value="P:nucleolar large rRNA transcription by RNA polymerase I"/>
    <property type="evidence" value="ECO:0007669"/>
    <property type="project" value="TreeGrafter"/>
</dbReference>
<keyword evidence="6" id="KW-0805">Transcription regulation</keyword>
<dbReference type="GO" id="GO:0001164">
    <property type="term" value="F:RNA polymerase I core promoter sequence-specific DNA binding"/>
    <property type="evidence" value="ECO:0007669"/>
    <property type="project" value="InterPro"/>
</dbReference>
<keyword evidence="11" id="KW-1185">Reference proteome</keyword>
<keyword evidence="4" id="KW-0863">Zinc-finger</keyword>
<comment type="subcellular location">
    <subcellularLocation>
        <location evidence="1">Nucleus</location>
        <location evidence="1">Nucleolus</location>
    </subcellularLocation>
</comment>
<organism evidence="10 11">
    <name type="scientific">Beta vulgaris subsp. vulgaris</name>
    <name type="common">Beet</name>
    <dbReference type="NCBI Taxonomy" id="3555"/>
    <lineage>
        <taxon>Eukaryota</taxon>
        <taxon>Viridiplantae</taxon>
        <taxon>Streptophyta</taxon>
        <taxon>Embryophyta</taxon>
        <taxon>Tracheophyta</taxon>
        <taxon>Spermatophyta</taxon>
        <taxon>Magnoliopsida</taxon>
        <taxon>eudicotyledons</taxon>
        <taxon>Gunneridae</taxon>
        <taxon>Pentapetalae</taxon>
        <taxon>Caryophyllales</taxon>
        <taxon>Chenopodiaceae</taxon>
        <taxon>Betoideae</taxon>
        <taxon>Beta</taxon>
    </lineage>
</organism>
<evidence type="ECO:0000256" key="6">
    <source>
        <dbReference type="ARBA" id="ARBA00023015"/>
    </source>
</evidence>